<feature type="active site" description="Proton donor" evidence="7">
    <location>
        <position position="149"/>
    </location>
</feature>
<evidence type="ECO:0000313" key="13">
    <source>
        <dbReference type="Proteomes" id="UP000824031"/>
    </source>
</evidence>
<evidence type="ECO:0000256" key="3">
    <source>
        <dbReference type="ARBA" id="ARBA00012756"/>
    </source>
</evidence>
<dbReference type="GO" id="GO:0009341">
    <property type="term" value="C:beta-galactosidase complex"/>
    <property type="evidence" value="ECO:0007669"/>
    <property type="project" value="InterPro"/>
</dbReference>
<feature type="binding site" evidence="9">
    <location>
        <position position="154"/>
    </location>
    <ligand>
        <name>Zn(2+)</name>
        <dbReference type="ChEBI" id="CHEBI:29105"/>
    </ligand>
</feature>
<feature type="domain" description="Beta-galactosidase trimerisation" evidence="11">
    <location>
        <begin position="396"/>
        <end position="609"/>
    </location>
</feature>
<organism evidence="12 13">
    <name type="scientific">Candidatus Gemmiger excrementavium</name>
    <dbReference type="NCBI Taxonomy" id="2838608"/>
    <lineage>
        <taxon>Bacteria</taxon>
        <taxon>Bacillati</taxon>
        <taxon>Bacillota</taxon>
        <taxon>Clostridia</taxon>
        <taxon>Eubacteriales</taxon>
        <taxon>Gemmiger</taxon>
    </lineage>
</organism>
<dbReference type="Proteomes" id="UP000824031">
    <property type="component" value="Unassembled WGS sequence"/>
</dbReference>
<evidence type="ECO:0000256" key="9">
    <source>
        <dbReference type="PIRSR" id="PIRSR001084-3"/>
    </source>
</evidence>
<feature type="binding site" evidence="8">
    <location>
        <position position="314"/>
    </location>
    <ligand>
        <name>substrate</name>
    </ligand>
</feature>
<sequence length="666" mass="74708">MSERKLLHGGDYNPEQWLDRPDILEQDITMMKQAHVNVVTLGVFSWSVMEPREGEYHFDWLEAIIHTLYANGISTILATPSAARPAWMAQKYPEVRRVRADRTRELFRRRQNYCYTSPLFRQKVRAIDEQLARRFGGDPAVILWHISNEMGGDCHCPLCQAEFRRWLQARYGSLDALNKAWNARFWSHDYTAWDQIESPAPQGEDAVQGLTLDWKRFVSDRHIDFFKFERDVIRGILPEAKFTTNLMYRFHDIDYHDLAKELDLVSWDNYPTWHKPSETVEQTALDTAMMHDLFYSLKGKPFLIMESSPSFTNWQPVTKQKKPGVAMLSALQGVAHGSDSVCYFQWRASRGAEEKFHGAVVGHDGRSDARTFRETAEVGAALEQLACAAGAGRPRQAAIVHDWPNMWALEGSSGPRNLGLGYWRELACHYNALARAGVTVDFIGQGSDLAGYSLVVAPMLYLLRDDFAEKLCLFARRGGTVVVSQWSGVVDESDLCRLGDTPYGLTELLGLRRAEIDGLYDEERRRCIPAPGAPLPLPVTQASVLCEVPALNETDPATPLLLYDEDYFAGAPAAAVHPCGDGRAYYLASRFTQDFYSALYAGLAKEAGLAPASPLPLPAGVLAARRDGLLFVQNCNPRPEKALDAVLPAYGTAVWQQDGGRLTRLL</sequence>
<feature type="binding site" evidence="8">
    <location>
        <position position="110"/>
    </location>
    <ligand>
        <name>substrate</name>
    </ligand>
</feature>
<comment type="similarity">
    <text evidence="2 6">Belongs to the glycosyl hydrolase 42 family.</text>
</comment>
<evidence type="ECO:0000256" key="1">
    <source>
        <dbReference type="ARBA" id="ARBA00001412"/>
    </source>
</evidence>
<reference evidence="12" key="1">
    <citation type="journal article" date="2021" name="PeerJ">
        <title>Extensive microbial diversity within the chicken gut microbiome revealed by metagenomics and culture.</title>
        <authorList>
            <person name="Gilroy R."/>
            <person name="Ravi A."/>
            <person name="Getino M."/>
            <person name="Pursley I."/>
            <person name="Horton D.L."/>
            <person name="Alikhan N.F."/>
            <person name="Baker D."/>
            <person name="Gharbi K."/>
            <person name="Hall N."/>
            <person name="Watson M."/>
            <person name="Adriaenssens E.M."/>
            <person name="Foster-Nyarko E."/>
            <person name="Jarju S."/>
            <person name="Secka A."/>
            <person name="Antonio M."/>
            <person name="Oren A."/>
            <person name="Chaudhuri R.R."/>
            <person name="La Ragione R."/>
            <person name="Hildebrand F."/>
            <person name="Pallen M.J."/>
        </authorList>
    </citation>
    <scope>NUCLEOTIDE SEQUENCE</scope>
    <source>
        <strain evidence="12">3436</strain>
    </source>
</reference>
<dbReference type="EC" id="3.2.1.23" evidence="3 6"/>
<dbReference type="GO" id="GO:0005975">
    <property type="term" value="P:carbohydrate metabolic process"/>
    <property type="evidence" value="ECO:0007669"/>
    <property type="project" value="InterPro"/>
</dbReference>
<dbReference type="InterPro" id="IPR013738">
    <property type="entry name" value="Beta_galactosidase_Trimer"/>
</dbReference>
<keyword evidence="4 6" id="KW-0378">Hydrolase</keyword>
<dbReference type="GO" id="GO:0004565">
    <property type="term" value="F:beta-galactosidase activity"/>
    <property type="evidence" value="ECO:0007669"/>
    <property type="project" value="UniProtKB-EC"/>
</dbReference>
<evidence type="ECO:0000256" key="6">
    <source>
        <dbReference type="PIRNR" id="PIRNR001084"/>
    </source>
</evidence>
<dbReference type="Pfam" id="PF02449">
    <property type="entry name" value="Glyco_hydro_42"/>
    <property type="match status" value="1"/>
</dbReference>
<evidence type="ECO:0000256" key="4">
    <source>
        <dbReference type="ARBA" id="ARBA00022801"/>
    </source>
</evidence>
<protein>
    <recommendedName>
        <fullName evidence="3 6">Beta-galactosidase</fullName>
        <shortName evidence="6">Beta-gal</shortName>
        <ecNumber evidence="3 6">3.2.1.23</ecNumber>
    </recommendedName>
</protein>
<dbReference type="GO" id="GO:0046872">
    <property type="term" value="F:metal ion binding"/>
    <property type="evidence" value="ECO:0007669"/>
    <property type="project" value="UniProtKB-KW"/>
</dbReference>
<dbReference type="AlphaFoldDB" id="A0A9D2F0Z7"/>
<dbReference type="PANTHER" id="PTHR36447">
    <property type="entry name" value="BETA-GALACTOSIDASE GANA"/>
    <property type="match status" value="1"/>
</dbReference>
<dbReference type="PANTHER" id="PTHR36447:SF1">
    <property type="entry name" value="BETA-GALACTOSIDASE GANA"/>
    <property type="match status" value="1"/>
</dbReference>
<dbReference type="SUPFAM" id="SSF51445">
    <property type="entry name" value="(Trans)glycosidases"/>
    <property type="match status" value="1"/>
</dbReference>
<comment type="caution">
    <text evidence="12">The sequence shown here is derived from an EMBL/GenBank/DDBJ whole genome shotgun (WGS) entry which is preliminary data.</text>
</comment>
<accession>A0A9D2F0Z7</accession>
<feature type="domain" description="Glycoside hydrolase family 42 N-terminal" evidence="10">
    <location>
        <begin position="11"/>
        <end position="385"/>
    </location>
</feature>
<feature type="active site" description="Nucleophile" evidence="7">
    <location>
        <position position="306"/>
    </location>
</feature>
<evidence type="ECO:0000256" key="8">
    <source>
        <dbReference type="PIRSR" id="PIRSR001084-2"/>
    </source>
</evidence>
<feature type="binding site" evidence="9">
    <location>
        <position position="159"/>
    </location>
    <ligand>
        <name>Zn(2+)</name>
        <dbReference type="ChEBI" id="CHEBI:29105"/>
    </ligand>
</feature>
<feature type="binding site" evidence="9">
    <location>
        <position position="114"/>
    </location>
    <ligand>
        <name>Zn(2+)</name>
        <dbReference type="ChEBI" id="CHEBI:29105"/>
    </ligand>
</feature>
<dbReference type="CDD" id="cd03143">
    <property type="entry name" value="A4_beta-galactosidase_middle_domain"/>
    <property type="match status" value="1"/>
</dbReference>
<dbReference type="Gene3D" id="3.40.50.880">
    <property type="match status" value="1"/>
</dbReference>
<dbReference type="InterPro" id="IPR013529">
    <property type="entry name" value="Glyco_hydro_42_N"/>
</dbReference>
<dbReference type="InterPro" id="IPR029062">
    <property type="entry name" value="Class_I_gatase-like"/>
</dbReference>
<evidence type="ECO:0000259" key="11">
    <source>
        <dbReference type="Pfam" id="PF08532"/>
    </source>
</evidence>
<evidence type="ECO:0000313" key="12">
    <source>
        <dbReference type="EMBL" id="HIZ47638.1"/>
    </source>
</evidence>
<evidence type="ECO:0000256" key="2">
    <source>
        <dbReference type="ARBA" id="ARBA00005940"/>
    </source>
</evidence>
<gene>
    <name evidence="12" type="ORF">H9810_02820</name>
</gene>
<proteinExistence type="inferred from homology"/>
<dbReference type="InterPro" id="IPR017853">
    <property type="entry name" value="GH"/>
</dbReference>
<reference evidence="12" key="2">
    <citation type="submission" date="2021-04" db="EMBL/GenBank/DDBJ databases">
        <authorList>
            <person name="Gilroy R."/>
        </authorList>
    </citation>
    <scope>NUCLEOTIDE SEQUENCE</scope>
    <source>
        <strain evidence="12">3436</strain>
    </source>
</reference>
<evidence type="ECO:0000256" key="5">
    <source>
        <dbReference type="ARBA" id="ARBA00023295"/>
    </source>
</evidence>
<evidence type="ECO:0000256" key="7">
    <source>
        <dbReference type="PIRSR" id="PIRSR001084-1"/>
    </source>
</evidence>
<keyword evidence="5 6" id="KW-0326">Glycosidase</keyword>
<dbReference type="PIRSF" id="PIRSF001084">
    <property type="entry name" value="B-galactosidase"/>
    <property type="match status" value="1"/>
</dbReference>
<name>A0A9D2F0Z7_9FIRM</name>
<feature type="binding site" evidence="9">
    <location>
        <position position="156"/>
    </location>
    <ligand>
        <name>Zn(2+)</name>
        <dbReference type="ChEBI" id="CHEBI:29105"/>
    </ligand>
</feature>
<feature type="binding site" evidence="8">
    <location>
        <position position="148"/>
    </location>
    <ligand>
        <name>substrate</name>
    </ligand>
</feature>
<dbReference type="InterPro" id="IPR003476">
    <property type="entry name" value="Glyco_hydro_42"/>
</dbReference>
<keyword evidence="9" id="KW-0479">Metal-binding</keyword>
<comment type="catalytic activity">
    <reaction evidence="1 6">
        <text>Hydrolysis of terminal non-reducing beta-D-galactose residues in beta-D-galactosides.</text>
        <dbReference type="EC" id="3.2.1.23"/>
    </reaction>
</comment>
<dbReference type="SUPFAM" id="SSF52317">
    <property type="entry name" value="Class I glutamine amidotransferase-like"/>
    <property type="match status" value="1"/>
</dbReference>
<dbReference type="EMBL" id="DXBO01000033">
    <property type="protein sequence ID" value="HIZ47638.1"/>
    <property type="molecule type" value="Genomic_DNA"/>
</dbReference>
<keyword evidence="9" id="KW-0862">Zinc</keyword>
<dbReference type="Pfam" id="PF08532">
    <property type="entry name" value="Glyco_hydro_42M"/>
    <property type="match status" value="1"/>
</dbReference>
<dbReference type="Gene3D" id="3.20.20.80">
    <property type="entry name" value="Glycosidases"/>
    <property type="match status" value="1"/>
</dbReference>
<evidence type="ECO:0000259" key="10">
    <source>
        <dbReference type="Pfam" id="PF02449"/>
    </source>
</evidence>